<keyword evidence="1" id="KW-0812">Transmembrane</keyword>
<keyword evidence="1" id="KW-0472">Membrane</keyword>
<feature type="transmembrane region" description="Helical" evidence="1">
    <location>
        <begin position="15"/>
        <end position="34"/>
    </location>
</feature>
<dbReference type="OrthoDB" id="269871at2"/>
<reference evidence="2 3" key="1">
    <citation type="submission" date="2019-02" db="EMBL/GenBank/DDBJ databases">
        <title>Deep-cultivation of Planctomycetes and their phenomic and genomic characterization uncovers novel biology.</title>
        <authorList>
            <person name="Wiegand S."/>
            <person name="Jogler M."/>
            <person name="Boedeker C."/>
            <person name="Pinto D."/>
            <person name="Vollmers J."/>
            <person name="Rivas-Marin E."/>
            <person name="Kohn T."/>
            <person name="Peeters S.H."/>
            <person name="Heuer A."/>
            <person name="Rast P."/>
            <person name="Oberbeckmann S."/>
            <person name="Bunk B."/>
            <person name="Jeske O."/>
            <person name="Meyerdierks A."/>
            <person name="Storesund J.E."/>
            <person name="Kallscheuer N."/>
            <person name="Luecker S."/>
            <person name="Lage O.M."/>
            <person name="Pohl T."/>
            <person name="Merkel B.J."/>
            <person name="Hornburger P."/>
            <person name="Mueller R.-W."/>
            <person name="Bruemmer F."/>
            <person name="Labrenz M."/>
            <person name="Spormann A.M."/>
            <person name="Op Den Camp H."/>
            <person name="Overmann J."/>
            <person name="Amann R."/>
            <person name="Jetten M.S.M."/>
            <person name="Mascher T."/>
            <person name="Medema M.H."/>
            <person name="Devos D.P."/>
            <person name="Kaster A.-K."/>
            <person name="Ovreas L."/>
            <person name="Rohde M."/>
            <person name="Galperin M.Y."/>
            <person name="Jogler C."/>
        </authorList>
    </citation>
    <scope>NUCLEOTIDE SEQUENCE [LARGE SCALE GENOMIC DNA]</scope>
    <source>
        <strain evidence="2 3">Pla123a</strain>
    </source>
</reference>
<keyword evidence="3" id="KW-1185">Reference proteome</keyword>
<evidence type="ECO:0000256" key="1">
    <source>
        <dbReference type="SAM" id="Phobius"/>
    </source>
</evidence>
<proteinExistence type="predicted"/>
<dbReference type="EMBL" id="SJPO01000016">
    <property type="protein sequence ID" value="TWT66305.1"/>
    <property type="molecule type" value="Genomic_DNA"/>
</dbReference>
<evidence type="ECO:0000313" key="3">
    <source>
        <dbReference type="Proteomes" id="UP000318478"/>
    </source>
</evidence>
<comment type="caution">
    <text evidence="2">The sequence shown here is derived from an EMBL/GenBank/DDBJ whole genome shotgun (WGS) entry which is preliminary data.</text>
</comment>
<dbReference type="Proteomes" id="UP000318478">
    <property type="component" value="Unassembled WGS sequence"/>
</dbReference>
<organism evidence="2 3">
    <name type="scientific">Posidoniimonas polymericola</name>
    <dbReference type="NCBI Taxonomy" id="2528002"/>
    <lineage>
        <taxon>Bacteria</taxon>
        <taxon>Pseudomonadati</taxon>
        <taxon>Planctomycetota</taxon>
        <taxon>Planctomycetia</taxon>
        <taxon>Pirellulales</taxon>
        <taxon>Lacipirellulaceae</taxon>
        <taxon>Posidoniimonas</taxon>
    </lineage>
</organism>
<name>A0A5C5XWD7_9BACT</name>
<sequence length="203" mass="22928">MNDLIDKFCASKRRWLIVTAVTILIGLLTVLPLSDEYGALCEERSMLEQELADSLRVANNLPKLDQRLKEKLNELNEVESRTVDEEAVSDFRSRLIAIARDTGCRVRRISFGSTRSRQWYEDDNVMASDASAADRKKTPFAVETRPVSLSVTGSTASVRKLIGRVRSDGVMQHVKFLEMRSSGKNRQSVQLDIELWCYSLASV</sequence>
<protein>
    <recommendedName>
        <fullName evidence="4">General secretion pathway, M protein</fullName>
    </recommendedName>
</protein>
<dbReference type="AlphaFoldDB" id="A0A5C5XWD7"/>
<evidence type="ECO:0008006" key="4">
    <source>
        <dbReference type="Google" id="ProtNLM"/>
    </source>
</evidence>
<evidence type="ECO:0000313" key="2">
    <source>
        <dbReference type="EMBL" id="TWT66305.1"/>
    </source>
</evidence>
<gene>
    <name evidence="2" type="ORF">Pla123a_46990</name>
</gene>
<dbReference type="RefSeq" id="WP_146591523.1">
    <property type="nucleotide sequence ID" value="NZ_SJPO01000016.1"/>
</dbReference>
<keyword evidence="1" id="KW-1133">Transmembrane helix</keyword>
<accession>A0A5C5XWD7</accession>